<evidence type="ECO:0000256" key="1">
    <source>
        <dbReference type="SAM" id="Coils"/>
    </source>
</evidence>
<organism evidence="4 5">
    <name type="scientific">Aerosakkonema funiforme FACHB-1375</name>
    <dbReference type="NCBI Taxonomy" id="2949571"/>
    <lineage>
        <taxon>Bacteria</taxon>
        <taxon>Bacillati</taxon>
        <taxon>Cyanobacteriota</taxon>
        <taxon>Cyanophyceae</taxon>
        <taxon>Oscillatoriophycideae</taxon>
        <taxon>Aerosakkonematales</taxon>
        <taxon>Aerosakkonemataceae</taxon>
        <taxon>Aerosakkonema</taxon>
    </lineage>
</organism>
<evidence type="ECO:0000313" key="5">
    <source>
        <dbReference type="Proteomes" id="UP000641646"/>
    </source>
</evidence>
<feature type="signal peptide" evidence="3">
    <location>
        <begin position="1"/>
        <end position="25"/>
    </location>
</feature>
<feature type="compositionally biased region" description="Pro residues" evidence="2">
    <location>
        <begin position="72"/>
        <end position="82"/>
    </location>
</feature>
<reference evidence="4" key="1">
    <citation type="journal article" date="2015" name="ISME J.">
        <title>Draft Genome Sequence of Streptomyces incarnatus NRRL8089, which Produces the Nucleoside Antibiotic Sinefungin.</title>
        <authorList>
            <person name="Oshima K."/>
            <person name="Hattori M."/>
            <person name="Shimizu H."/>
            <person name="Fukuda K."/>
            <person name="Nemoto M."/>
            <person name="Inagaki K."/>
            <person name="Tamura T."/>
        </authorList>
    </citation>
    <scope>NUCLEOTIDE SEQUENCE</scope>
    <source>
        <strain evidence="4">FACHB-1375</strain>
    </source>
</reference>
<accession>A0A926VFS5</accession>
<protein>
    <submittedName>
        <fullName evidence="4">Uncharacterized protein</fullName>
    </submittedName>
</protein>
<feature type="region of interest" description="Disordered" evidence="2">
    <location>
        <begin position="64"/>
        <end position="93"/>
    </location>
</feature>
<reference evidence="4" key="2">
    <citation type="submission" date="2020-08" db="EMBL/GenBank/DDBJ databases">
        <authorList>
            <person name="Chen M."/>
            <person name="Teng W."/>
            <person name="Zhao L."/>
            <person name="Hu C."/>
            <person name="Zhou Y."/>
            <person name="Han B."/>
            <person name="Song L."/>
            <person name="Shu W."/>
        </authorList>
    </citation>
    <scope>NUCLEOTIDE SEQUENCE</scope>
    <source>
        <strain evidence="4">FACHB-1375</strain>
    </source>
</reference>
<keyword evidence="5" id="KW-1185">Reference proteome</keyword>
<comment type="caution">
    <text evidence="4">The sequence shown here is derived from an EMBL/GenBank/DDBJ whole genome shotgun (WGS) entry which is preliminary data.</text>
</comment>
<proteinExistence type="predicted"/>
<gene>
    <name evidence="4" type="ORF">H6G03_12745</name>
</gene>
<evidence type="ECO:0000313" key="4">
    <source>
        <dbReference type="EMBL" id="MBD2181962.1"/>
    </source>
</evidence>
<dbReference type="RefSeq" id="WP_190464771.1">
    <property type="nucleotide sequence ID" value="NZ_JACJPW010000028.1"/>
</dbReference>
<keyword evidence="3" id="KW-0732">Signal</keyword>
<dbReference type="EMBL" id="JACJPW010000028">
    <property type="protein sequence ID" value="MBD2181962.1"/>
    <property type="molecule type" value="Genomic_DNA"/>
</dbReference>
<name>A0A926VFS5_9CYAN</name>
<keyword evidence="1" id="KW-0175">Coiled coil</keyword>
<sequence>MHKKIALLCLAFILGLALWPSLTLAQSTGFLESRISRLETDNSQLRSQVERIESQLYRISNRSEFPRREIPRPTPAPLPPRATPRINTQRPSQDPMFERLANIAVDLNQRVKALEAQVAQLKRQLGQR</sequence>
<dbReference type="Proteomes" id="UP000641646">
    <property type="component" value="Unassembled WGS sequence"/>
</dbReference>
<dbReference type="AlphaFoldDB" id="A0A926VFS5"/>
<evidence type="ECO:0000256" key="3">
    <source>
        <dbReference type="SAM" id="SignalP"/>
    </source>
</evidence>
<feature type="chain" id="PRO_5037381040" evidence="3">
    <location>
        <begin position="26"/>
        <end position="128"/>
    </location>
</feature>
<feature type="coiled-coil region" evidence="1">
    <location>
        <begin position="97"/>
        <end position="124"/>
    </location>
</feature>
<evidence type="ECO:0000256" key="2">
    <source>
        <dbReference type="SAM" id="MobiDB-lite"/>
    </source>
</evidence>